<dbReference type="GO" id="GO:0005975">
    <property type="term" value="P:carbohydrate metabolic process"/>
    <property type="evidence" value="ECO:0007669"/>
    <property type="project" value="InterPro"/>
</dbReference>
<evidence type="ECO:0000313" key="3">
    <source>
        <dbReference type="EMBL" id="OGG59223.1"/>
    </source>
</evidence>
<evidence type="ECO:0000313" key="4">
    <source>
        <dbReference type="Proteomes" id="UP000178042"/>
    </source>
</evidence>
<evidence type="ECO:0008006" key="5">
    <source>
        <dbReference type="Google" id="ProtNLM"/>
    </source>
</evidence>
<dbReference type="Gene3D" id="3.20.20.70">
    <property type="entry name" value="Aldolase class I"/>
    <property type="match status" value="1"/>
</dbReference>
<name>A0A1F6DCQ0_9BACT</name>
<dbReference type="AlphaFoldDB" id="A0A1F6DCQ0"/>
<protein>
    <recommendedName>
        <fullName evidence="5">Ribulose phosphate epimerase</fullName>
    </recommendedName>
</protein>
<dbReference type="PANTHER" id="PTHR11749">
    <property type="entry name" value="RIBULOSE-5-PHOSPHATE-3-EPIMERASE"/>
    <property type="match status" value="1"/>
</dbReference>
<dbReference type="GO" id="GO:0016857">
    <property type="term" value="F:racemase and epimerase activity, acting on carbohydrates and derivatives"/>
    <property type="evidence" value="ECO:0007669"/>
    <property type="project" value="InterPro"/>
</dbReference>
<organism evidence="3 4">
    <name type="scientific">Candidatus Kaiserbacteria bacterium RIFCSPHIGHO2_02_FULL_49_16</name>
    <dbReference type="NCBI Taxonomy" id="1798490"/>
    <lineage>
        <taxon>Bacteria</taxon>
        <taxon>Candidatus Kaiseribacteriota</taxon>
    </lineage>
</organism>
<dbReference type="Proteomes" id="UP000178042">
    <property type="component" value="Unassembled WGS sequence"/>
</dbReference>
<gene>
    <name evidence="3" type="ORF">A3C86_00545</name>
</gene>
<accession>A0A1F6DCQ0</accession>
<dbReference type="EMBL" id="MFLD01000029">
    <property type="protein sequence ID" value="OGG59223.1"/>
    <property type="molecule type" value="Genomic_DNA"/>
</dbReference>
<comment type="caution">
    <text evidence="3">The sequence shown here is derived from an EMBL/GenBank/DDBJ whole genome shotgun (WGS) entry which is preliminary data.</text>
</comment>
<dbReference type="SUPFAM" id="SSF51366">
    <property type="entry name" value="Ribulose-phoshate binding barrel"/>
    <property type="match status" value="1"/>
</dbReference>
<dbReference type="InterPro" id="IPR000056">
    <property type="entry name" value="Ribul_P_3_epim-like"/>
</dbReference>
<evidence type="ECO:0000256" key="1">
    <source>
        <dbReference type="ARBA" id="ARBA00022723"/>
    </source>
</evidence>
<sequence length="227" mass="23809">MEIEITPTCVPNDAESLATGADAIRAYANSIHVDVTDGLFASAITWPYVRRGEFGEFNLTGTRGLTTEIHLMIQNPRALGVEFALAGAERILGHVEAFTSPDEASEALSAWKKNGAQEIGLGALLLTPLESLAPLVPLCDAVHLMTIASIGTQGIPYDARGVARIAEFHARFPGTLISVDGGVAESNIADLVRAGARRFGVGSALSKAKEPASAYARLKALAESAIV</sequence>
<keyword evidence="2" id="KW-0413">Isomerase</keyword>
<reference evidence="3 4" key="1">
    <citation type="journal article" date="2016" name="Nat. Commun.">
        <title>Thousands of microbial genomes shed light on interconnected biogeochemical processes in an aquifer system.</title>
        <authorList>
            <person name="Anantharaman K."/>
            <person name="Brown C.T."/>
            <person name="Hug L.A."/>
            <person name="Sharon I."/>
            <person name="Castelle C.J."/>
            <person name="Probst A.J."/>
            <person name="Thomas B.C."/>
            <person name="Singh A."/>
            <person name="Wilkins M.J."/>
            <person name="Karaoz U."/>
            <person name="Brodie E.L."/>
            <person name="Williams K.H."/>
            <person name="Hubbard S.S."/>
            <person name="Banfield J.F."/>
        </authorList>
    </citation>
    <scope>NUCLEOTIDE SEQUENCE [LARGE SCALE GENOMIC DNA]</scope>
</reference>
<evidence type="ECO:0000256" key="2">
    <source>
        <dbReference type="ARBA" id="ARBA00023235"/>
    </source>
</evidence>
<dbReference type="Pfam" id="PF00834">
    <property type="entry name" value="Ribul_P_3_epim"/>
    <property type="match status" value="1"/>
</dbReference>
<dbReference type="InterPro" id="IPR011060">
    <property type="entry name" value="RibuloseP-bd_barrel"/>
</dbReference>
<dbReference type="GO" id="GO:0046872">
    <property type="term" value="F:metal ion binding"/>
    <property type="evidence" value="ECO:0007669"/>
    <property type="project" value="UniProtKB-KW"/>
</dbReference>
<proteinExistence type="predicted"/>
<keyword evidence="1" id="KW-0479">Metal-binding</keyword>
<dbReference type="InterPro" id="IPR013785">
    <property type="entry name" value="Aldolase_TIM"/>
</dbReference>